<dbReference type="InterPro" id="IPR014284">
    <property type="entry name" value="RNA_pol_sigma-70_dom"/>
</dbReference>
<evidence type="ECO:0000256" key="4">
    <source>
        <dbReference type="ARBA" id="ARBA00023125"/>
    </source>
</evidence>
<dbReference type="InterPro" id="IPR007627">
    <property type="entry name" value="RNA_pol_sigma70_r2"/>
</dbReference>
<evidence type="ECO:0000259" key="7">
    <source>
        <dbReference type="Pfam" id="PF04542"/>
    </source>
</evidence>
<organism evidence="9 10">
    <name type="scientific">Paenibacillus glycanilyticus</name>
    <dbReference type="NCBI Taxonomy" id="126569"/>
    <lineage>
        <taxon>Bacteria</taxon>
        <taxon>Bacillati</taxon>
        <taxon>Bacillota</taxon>
        <taxon>Bacilli</taxon>
        <taxon>Bacillales</taxon>
        <taxon>Paenibacillaceae</taxon>
        <taxon>Paenibacillus</taxon>
    </lineage>
</organism>
<keyword evidence="4 6" id="KW-0238">DNA-binding</keyword>
<feature type="domain" description="RNA polymerase sigma-70 region 2" evidence="7">
    <location>
        <begin position="36"/>
        <end position="101"/>
    </location>
</feature>
<dbReference type="InterPro" id="IPR013249">
    <property type="entry name" value="RNA_pol_sigma70_r4_t2"/>
</dbReference>
<dbReference type="Gene3D" id="1.10.10.10">
    <property type="entry name" value="Winged helix-like DNA-binding domain superfamily/Winged helix DNA-binding domain"/>
    <property type="match status" value="1"/>
</dbReference>
<evidence type="ECO:0000256" key="2">
    <source>
        <dbReference type="ARBA" id="ARBA00023015"/>
    </source>
</evidence>
<dbReference type="InterPro" id="IPR013325">
    <property type="entry name" value="RNA_pol_sigma_r2"/>
</dbReference>
<dbReference type="InterPro" id="IPR039425">
    <property type="entry name" value="RNA_pol_sigma-70-like"/>
</dbReference>
<dbReference type="PANTHER" id="PTHR43133:SF8">
    <property type="entry name" value="RNA POLYMERASE SIGMA FACTOR HI_1459-RELATED"/>
    <property type="match status" value="1"/>
</dbReference>
<dbReference type="NCBIfam" id="TIGR02937">
    <property type="entry name" value="sigma70-ECF"/>
    <property type="match status" value="1"/>
</dbReference>
<dbReference type="Gene3D" id="1.10.1740.10">
    <property type="match status" value="1"/>
</dbReference>
<evidence type="ECO:0000256" key="3">
    <source>
        <dbReference type="ARBA" id="ARBA00023082"/>
    </source>
</evidence>
<dbReference type="SUPFAM" id="SSF88946">
    <property type="entry name" value="Sigma2 domain of RNA polymerase sigma factors"/>
    <property type="match status" value="1"/>
</dbReference>
<accession>A0ABQ6GHS4</accession>
<keyword evidence="9" id="KW-0240">DNA-directed RNA polymerase</keyword>
<dbReference type="PROSITE" id="PS01063">
    <property type="entry name" value="SIGMA70_ECF"/>
    <property type="match status" value="1"/>
</dbReference>
<dbReference type="EMBL" id="BSSQ01000018">
    <property type="protein sequence ID" value="GLX70424.1"/>
    <property type="molecule type" value="Genomic_DNA"/>
</dbReference>
<dbReference type="InterPro" id="IPR013324">
    <property type="entry name" value="RNA_pol_sigma_r3/r4-like"/>
</dbReference>
<keyword evidence="2 6" id="KW-0805">Transcription regulation</keyword>
<evidence type="ECO:0000256" key="6">
    <source>
        <dbReference type="RuleBase" id="RU000716"/>
    </source>
</evidence>
<reference evidence="9 10" key="1">
    <citation type="submission" date="2023-03" db="EMBL/GenBank/DDBJ databases">
        <title>Draft genome sequence of the bacteria which degrade cell wall of Tricholomamatutake.</title>
        <authorList>
            <person name="Konishi Y."/>
            <person name="Fukuta Y."/>
            <person name="Shirasaka N."/>
        </authorList>
    </citation>
    <scope>NUCLEOTIDE SEQUENCE [LARGE SCALE GENOMIC DNA]</scope>
    <source>
        <strain evidence="10">mu1</strain>
    </source>
</reference>
<evidence type="ECO:0000256" key="5">
    <source>
        <dbReference type="ARBA" id="ARBA00023163"/>
    </source>
</evidence>
<feature type="domain" description="RNA polymerase sigma factor 70 region 4 type 2" evidence="8">
    <location>
        <begin position="127"/>
        <end position="176"/>
    </location>
</feature>
<evidence type="ECO:0000259" key="8">
    <source>
        <dbReference type="Pfam" id="PF08281"/>
    </source>
</evidence>
<proteinExistence type="inferred from homology"/>
<evidence type="ECO:0000313" key="9">
    <source>
        <dbReference type="EMBL" id="GLX70424.1"/>
    </source>
</evidence>
<evidence type="ECO:0000313" key="10">
    <source>
        <dbReference type="Proteomes" id="UP001157114"/>
    </source>
</evidence>
<keyword evidence="5 6" id="KW-0804">Transcription</keyword>
<dbReference type="Proteomes" id="UP001157114">
    <property type="component" value="Unassembled WGS sequence"/>
</dbReference>
<evidence type="ECO:0000256" key="1">
    <source>
        <dbReference type="ARBA" id="ARBA00010641"/>
    </source>
</evidence>
<dbReference type="Pfam" id="PF08281">
    <property type="entry name" value="Sigma70_r4_2"/>
    <property type="match status" value="1"/>
</dbReference>
<comment type="caution">
    <text evidence="9">The sequence shown here is derived from an EMBL/GenBank/DDBJ whole genome shotgun (WGS) entry which is preliminary data.</text>
</comment>
<dbReference type="Pfam" id="PF04542">
    <property type="entry name" value="Sigma70_r2"/>
    <property type="match status" value="1"/>
</dbReference>
<keyword evidence="10" id="KW-1185">Reference proteome</keyword>
<gene>
    <name evidence="9" type="primary">rpoE_1</name>
    <name evidence="9" type="ORF">MU1_47700</name>
</gene>
<dbReference type="PANTHER" id="PTHR43133">
    <property type="entry name" value="RNA POLYMERASE ECF-TYPE SIGMA FACTO"/>
    <property type="match status" value="1"/>
</dbReference>
<name>A0ABQ6GHS4_9BACL</name>
<comment type="similarity">
    <text evidence="1 6">Belongs to the sigma-70 factor family. ECF subfamily.</text>
</comment>
<keyword evidence="3 6" id="KW-0731">Sigma factor</keyword>
<dbReference type="InterPro" id="IPR000838">
    <property type="entry name" value="RNA_pol_sigma70_ECF_CS"/>
</dbReference>
<dbReference type="GO" id="GO:0000428">
    <property type="term" value="C:DNA-directed RNA polymerase complex"/>
    <property type="evidence" value="ECO:0007669"/>
    <property type="project" value="UniProtKB-KW"/>
</dbReference>
<dbReference type="InterPro" id="IPR036388">
    <property type="entry name" value="WH-like_DNA-bd_sf"/>
</dbReference>
<dbReference type="RefSeq" id="WP_284241182.1">
    <property type="nucleotide sequence ID" value="NZ_BSSQ01000018.1"/>
</dbReference>
<sequence length="193" mass="22398">MNANANEPIEPHGAEQIEYLVKAVQAGQVEHYRGIVLHFQRKLHLYCYHMTGDRAESEDIVQEVFLKAFREIGKYRPTVSFSAWLYKIAYRHCLNSLKRHKGQHRLLSLIKLQWPSAPSPRTAETADHLLTGLSPEDRQLIILRTLEERSFAEIAELTSVNAVALRKKFERIRKKLRNQTRKEILDEGLFPGL</sequence>
<dbReference type="SUPFAM" id="SSF88659">
    <property type="entry name" value="Sigma3 and sigma4 domains of RNA polymerase sigma factors"/>
    <property type="match status" value="1"/>
</dbReference>
<protein>
    <recommendedName>
        <fullName evidence="6">RNA polymerase sigma factor</fullName>
    </recommendedName>
</protein>